<dbReference type="GO" id="GO:0022857">
    <property type="term" value="F:transmembrane transporter activity"/>
    <property type="evidence" value="ECO:0007669"/>
    <property type="project" value="InterPro"/>
</dbReference>
<evidence type="ECO:0000256" key="3">
    <source>
        <dbReference type="ARBA" id="ARBA00022989"/>
    </source>
</evidence>
<feature type="transmembrane region" description="Helical" evidence="6">
    <location>
        <begin position="402"/>
        <end position="423"/>
    </location>
</feature>
<dbReference type="Proteomes" id="UP001220324">
    <property type="component" value="Unassembled WGS sequence"/>
</dbReference>
<evidence type="ECO:0000256" key="6">
    <source>
        <dbReference type="SAM" id="Phobius"/>
    </source>
</evidence>
<feature type="transmembrane region" description="Helical" evidence="6">
    <location>
        <begin position="154"/>
        <end position="175"/>
    </location>
</feature>
<comment type="subcellular location">
    <subcellularLocation>
        <location evidence="1">Membrane</location>
        <topology evidence="1">Multi-pass membrane protein</topology>
    </subcellularLocation>
</comment>
<feature type="transmembrane region" description="Helical" evidence="6">
    <location>
        <begin position="87"/>
        <end position="108"/>
    </location>
</feature>
<feature type="compositionally biased region" description="Basic and acidic residues" evidence="5">
    <location>
        <begin position="11"/>
        <end position="35"/>
    </location>
</feature>
<feature type="transmembrane region" description="Helical" evidence="6">
    <location>
        <begin position="358"/>
        <end position="381"/>
    </location>
</feature>
<name>A0AAD6GC40_9EURO</name>
<evidence type="ECO:0000313" key="8">
    <source>
        <dbReference type="EMBL" id="KAJ5533510.1"/>
    </source>
</evidence>
<evidence type="ECO:0000256" key="4">
    <source>
        <dbReference type="ARBA" id="ARBA00023136"/>
    </source>
</evidence>
<feature type="domain" description="Major facilitator superfamily (MFS) profile" evidence="7">
    <location>
        <begin position="89"/>
        <end position="523"/>
    </location>
</feature>
<dbReference type="EMBL" id="JAQIZZ010000007">
    <property type="protein sequence ID" value="KAJ5533510.1"/>
    <property type="molecule type" value="Genomic_DNA"/>
</dbReference>
<feature type="transmembrane region" description="Helical" evidence="6">
    <location>
        <begin position="242"/>
        <end position="264"/>
    </location>
</feature>
<dbReference type="GO" id="GO:0016020">
    <property type="term" value="C:membrane"/>
    <property type="evidence" value="ECO:0007669"/>
    <property type="project" value="UniProtKB-SubCell"/>
</dbReference>
<dbReference type="PROSITE" id="PS50850">
    <property type="entry name" value="MFS"/>
    <property type="match status" value="1"/>
</dbReference>
<feature type="transmembrane region" description="Helical" evidence="6">
    <location>
        <begin position="429"/>
        <end position="449"/>
    </location>
</feature>
<feature type="transmembrane region" description="Helical" evidence="6">
    <location>
        <begin position="214"/>
        <end position="236"/>
    </location>
</feature>
<accession>A0AAD6GC40</accession>
<evidence type="ECO:0000256" key="5">
    <source>
        <dbReference type="SAM" id="MobiDB-lite"/>
    </source>
</evidence>
<feature type="compositionally biased region" description="Basic and acidic residues" evidence="5">
    <location>
        <begin position="48"/>
        <end position="65"/>
    </location>
</feature>
<comment type="caution">
    <text evidence="8">The sequence shown here is derived from an EMBL/GenBank/DDBJ whole genome shotgun (WGS) entry which is preliminary data.</text>
</comment>
<feature type="compositionally biased region" description="Low complexity" evidence="5">
    <location>
        <begin position="1"/>
        <end position="10"/>
    </location>
</feature>
<keyword evidence="4 6" id="KW-0472">Membrane</keyword>
<dbReference type="InterPro" id="IPR036259">
    <property type="entry name" value="MFS_trans_sf"/>
</dbReference>
<keyword evidence="9" id="KW-1185">Reference proteome</keyword>
<protein>
    <recommendedName>
        <fullName evidence="7">Major facilitator superfamily (MFS) profile domain-containing protein</fullName>
    </recommendedName>
</protein>
<gene>
    <name evidence="8" type="ORF">N7494_010062</name>
</gene>
<dbReference type="CDD" id="cd17323">
    <property type="entry name" value="MFS_Tpo1_MDR_like"/>
    <property type="match status" value="1"/>
</dbReference>
<feature type="region of interest" description="Disordered" evidence="5">
    <location>
        <begin position="1"/>
        <end position="82"/>
    </location>
</feature>
<dbReference type="PANTHER" id="PTHR23502">
    <property type="entry name" value="MAJOR FACILITATOR SUPERFAMILY"/>
    <property type="match status" value="1"/>
</dbReference>
<dbReference type="AlphaFoldDB" id="A0AAD6GC40"/>
<organism evidence="8 9">
    <name type="scientific">Penicillium frequentans</name>
    <dbReference type="NCBI Taxonomy" id="3151616"/>
    <lineage>
        <taxon>Eukaryota</taxon>
        <taxon>Fungi</taxon>
        <taxon>Dikarya</taxon>
        <taxon>Ascomycota</taxon>
        <taxon>Pezizomycotina</taxon>
        <taxon>Eurotiomycetes</taxon>
        <taxon>Eurotiomycetidae</taxon>
        <taxon>Eurotiales</taxon>
        <taxon>Aspergillaceae</taxon>
        <taxon>Penicillium</taxon>
    </lineage>
</organism>
<evidence type="ECO:0000259" key="7">
    <source>
        <dbReference type="PROSITE" id="PS50850"/>
    </source>
</evidence>
<dbReference type="InterPro" id="IPR011701">
    <property type="entry name" value="MFS"/>
</dbReference>
<feature type="transmembrane region" description="Helical" evidence="6">
    <location>
        <begin position="128"/>
        <end position="147"/>
    </location>
</feature>
<keyword evidence="2 6" id="KW-0812">Transmembrane</keyword>
<dbReference type="SUPFAM" id="SSF103473">
    <property type="entry name" value="MFS general substrate transporter"/>
    <property type="match status" value="1"/>
</dbReference>
<sequence length="531" mass="58600">MSEQDQSSSQDLEKADSGFTSDDVKENGEKGHNANEQDVGLEESGQQELEKSGTAESHTSERDPKLVTWDGPDDPENPKNWPKKRKWITMGIVSMFTLISPVSSTMVAPALDAIASDLHITAEFVSQLTLSIFILAYAIGPLFLGPFSENYGRAIVLQLANMFYLAFNIGCGFAQTTGQLIAFRFLSGLGGSVPLVVGGGVLGDSFRPEERGTASAIFSLAPLLGPSIGPIVGGFIAENTTWRWVFWATSIATGVMQVAGLFFLQETYAPQILKKRAQRLRKETGDPSYQTEEERQNKTLPQALRTSLVRPFVLLFTQPIVQVLTLYMAYIYGLMYLLMSTFPTLWTDPKWYNESTGIGGLNYISLGLGSMLGTYLCVFLNDRTYRHLKARNDDTGKPEYRLPLLAITMICVPAGLFIYGWTAQTHQHWIAPNIGACLFSVGNMMTFQCMQTYIVDTYTRYAASALAAVSVLRSLAAFGFPLFAPYMYNDLSYGWGNSVLAFISLGIGIPAPIFLWKYGEKLRNHSPYATG</sequence>
<evidence type="ECO:0000256" key="2">
    <source>
        <dbReference type="ARBA" id="ARBA00022692"/>
    </source>
</evidence>
<dbReference type="PANTHER" id="PTHR23502:SF60">
    <property type="entry name" value="MAJOR FACILITATOR SUPERFAMILY (MFS) PROFILE DOMAIN-CONTAINING PROTEIN-RELATED"/>
    <property type="match status" value="1"/>
</dbReference>
<feature type="transmembrane region" description="Helical" evidence="6">
    <location>
        <begin position="495"/>
        <end position="516"/>
    </location>
</feature>
<dbReference type="Pfam" id="PF07690">
    <property type="entry name" value="MFS_1"/>
    <property type="match status" value="1"/>
</dbReference>
<keyword evidence="3 6" id="KW-1133">Transmembrane helix</keyword>
<evidence type="ECO:0000256" key="1">
    <source>
        <dbReference type="ARBA" id="ARBA00004141"/>
    </source>
</evidence>
<reference evidence="8 9" key="1">
    <citation type="journal article" date="2023" name="IMA Fungus">
        <title>Comparative genomic study of the Penicillium genus elucidates a diverse pangenome and 15 lateral gene transfer events.</title>
        <authorList>
            <person name="Petersen C."/>
            <person name="Sorensen T."/>
            <person name="Nielsen M.R."/>
            <person name="Sondergaard T.E."/>
            <person name="Sorensen J.L."/>
            <person name="Fitzpatrick D.A."/>
            <person name="Frisvad J.C."/>
            <person name="Nielsen K.L."/>
        </authorList>
    </citation>
    <scope>NUCLEOTIDE SEQUENCE [LARGE SCALE GENOMIC DNA]</scope>
    <source>
        <strain evidence="8 9">IBT 35679</strain>
    </source>
</reference>
<evidence type="ECO:0000313" key="9">
    <source>
        <dbReference type="Proteomes" id="UP001220324"/>
    </source>
</evidence>
<proteinExistence type="predicted"/>
<feature type="transmembrane region" description="Helical" evidence="6">
    <location>
        <begin position="461"/>
        <end position="483"/>
    </location>
</feature>
<dbReference type="FunFam" id="1.20.1250.20:FF:000011">
    <property type="entry name" value="MFS multidrug transporter, putative"/>
    <property type="match status" value="1"/>
</dbReference>
<feature type="transmembrane region" description="Helical" evidence="6">
    <location>
        <begin position="181"/>
        <end position="202"/>
    </location>
</feature>
<dbReference type="Gene3D" id="1.20.1250.20">
    <property type="entry name" value="MFS general substrate transporter like domains"/>
    <property type="match status" value="1"/>
</dbReference>
<dbReference type="InterPro" id="IPR020846">
    <property type="entry name" value="MFS_dom"/>
</dbReference>
<feature type="transmembrane region" description="Helical" evidence="6">
    <location>
        <begin position="312"/>
        <end position="338"/>
    </location>
</feature>